<dbReference type="EnsemblMetazoa" id="XM_030975968">
    <property type="protein sequence ID" value="XP_030831828"/>
    <property type="gene ID" value="LOC579390"/>
</dbReference>
<dbReference type="PANTHER" id="PTHR10161">
    <property type="entry name" value="TARTRATE-RESISTANT ACID PHOSPHATASE TYPE 5"/>
    <property type="match status" value="1"/>
</dbReference>
<dbReference type="SUPFAM" id="SSF56300">
    <property type="entry name" value="Metallo-dependent phosphatases"/>
    <property type="match status" value="1"/>
</dbReference>
<comment type="catalytic activity">
    <reaction evidence="1 6">
        <text>a phosphate monoester + H2O = an alcohol + phosphate</text>
        <dbReference type="Rhea" id="RHEA:15017"/>
        <dbReference type="ChEBI" id="CHEBI:15377"/>
        <dbReference type="ChEBI" id="CHEBI:30879"/>
        <dbReference type="ChEBI" id="CHEBI:43474"/>
        <dbReference type="ChEBI" id="CHEBI:67140"/>
        <dbReference type="EC" id="3.1.3.2"/>
    </reaction>
</comment>
<dbReference type="OrthoDB" id="411211at2759"/>
<organism evidence="11 12">
    <name type="scientific">Strongylocentrotus purpuratus</name>
    <name type="common">Purple sea urchin</name>
    <dbReference type="NCBI Taxonomy" id="7668"/>
    <lineage>
        <taxon>Eukaryota</taxon>
        <taxon>Metazoa</taxon>
        <taxon>Echinodermata</taxon>
        <taxon>Eleutherozoa</taxon>
        <taxon>Echinozoa</taxon>
        <taxon>Echinoidea</taxon>
        <taxon>Euechinoidea</taxon>
        <taxon>Echinacea</taxon>
        <taxon>Camarodonta</taxon>
        <taxon>Echinidea</taxon>
        <taxon>Strongylocentrotidae</taxon>
        <taxon>Strongylocentrotus</taxon>
    </lineage>
</organism>
<dbReference type="GO" id="GO:0003993">
    <property type="term" value="F:acid phosphatase activity"/>
    <property type="evidence" value="ECO:0000318"/>
    <property type="project" value="GO_Central"/>
</dbReference>
<dbReference type="EC" id="3.1.3.2" evidence="2 6"/>
<keyword evidence="6 7" id="KW-0408">Iron</keyword>
<feature type="binding site" evidence="7">
    <location>
        <position position="85"/>
    </location>
    <ligand>
        <name>Fe cation</name>
        <dbReference type="ChEBI" id="CHEBI:24875"/>
        <label>1</label>
    </ligand>
</feature>
<evidence type="ECO:0000256" key="6">
    <source>
        <dbReference type="PIRNR" id="PIRNR000898"/>
    </source>
</evidence>
<dbReference type="OMA" id="GFCIHEL"/>
<protein>
    <recommendedName>
        <fullName evidence="3 6">Tartrate-resistant acid phosphatase type 5</fullName>
        <ecNumber evidence="2 6">3.1.3.2</ecNumber>
    </recommendedName>
</protein>
<dbReference type="InterPro" id="IPR029052">
    <property type="entry name" value="Metallo-depent_PP-like"/>
</dbReference>
<dbReference type="RefSeq" id="XP_030831828.1">
    <property type="nucleotide sequence ID" value="XM_030975968.1"/>
</dbReference>
<dbReference type="Gene3D" id="3.60.21.10">
    <property type="match status" value="1"/>
</dbReference>
<dbReference type="InterPro" id="IPR051558">
    <property type="entry name" value="Metallophosphoesterase_PAP"/>
</dbReference>
<evidence type="ECO:0000256" key="9">
    <source>
        <dbReference type="SAM" id="SignalP"/>
    </source>
</evidence>
<dbReference type="GO" id="GO:0008199">
    <property type="term" value="F:ferric iron binding"/>
    <property type="evidence" value="ECO:0000318"/>
    <property type="project" value="GO_Central"/>
</dbReference>
<accession>A0A7M7N6Q7</accession>
<keyword evidence="5 6" id="KW-0378">Hydrolase</keyword>
<evidence type="ECO:0000256" key="7">
    <source>
        <dbReference type="PIRSR" id="PIRSR000898-1"/>
    </source>
</evidence>
<feature type="binding site" evidence="7">
    <location>
        <position position="120"/>
    </location>
    <ligand>
        <name>Fe cation</name>
        <dbReference type="ChEBI" id="CHEBI:24875"/>
        <label>2</label>
    </ligand>
</feature>
<dbReference type="InterPro" id="IPR024927">
    <property type="entry name" value="Acid_PPase"/>
</dbReference>
<feature type="binding site" evidence="7">
    <location>
        <position position="82"/>
    </location>
    <ligand>
        <name>Fe cation</name>
        <dbReference type="ChEBI" id="CHEBI:24875"/>
        <label>1</label>
    </ligand>
</feature>
<evidence type="ECO:0000256" key="4">
    <source>
        <dbReference type="ARBA" id="ARBA00022729"/>
    </source>
</evidence>
<feature type="disulfide bond" evidence="8">
    <location>
        <begin position="171"/>
        <end position="231"/>
    </location>
</feature>
<reference evidence="12" key="1">
    <citation type="submission" date="2015-02" db="EMBL/GenBank/DDBJ databases">
        <title>Genome sequencing for Strongylocentrotus purpuratus.</title>
        <authorList>
            <person name="Murali S."/>
            <person name="Liu Y."/>
            <person name="Vee V."/>
            <person name="English A."/>
            <person name="Wang M."/>
            <person name="Skinner E."/>
            <person name="Han Y."/>
            <person name="Muzny D.M."/>
            <person name="Worley K.C."/>
            <person name="Gibbs R.A."/>
        </authorList>
    </citation>
    <scope>NUCLEOTIDE SEQUENCE</scope>
</reference>
<comment type="cofactor">
    <cofactor evidence="7">
        <name>Fe cation</name>
        <dbReference type="ChEBI" id="CHEBI:24875"/>
    </cofactor>
    <text evidence="7">Binds 2 iron ions per subunit.</text>
</comment>
<feature type="binding site" evidence="7">
    <location>
        <position position="254"/>
    </location>
    <ligand>
        <name>Fe cation</name>
        <dbReference type="ChEBI" id="CHEBI:24875"/>
        <label>1</label>
    </ligand>
</feature>
<dbReference type="CDD" id="cd07378">
    <property type="entry name" value="MPP_ACP5"/>
    <property type="match status" value="1"/>
</dbReference>
<evidence type="ECO:0000313" key="12">
    <source>
        <dbReference type="Proteomes" id="UP000007110"/>
    </source>
</evidence>
<keyword evidence="7" id="KW-0479">Metal-binding</keyword>
<dbReference type="InParanoid" id="A0A7M7N6Q7"/>
<feature type="binding site" evidence="7">
    <location>
        <position position="82"/>
    </location>
    <ligand>
        <name>Fe cation</name>
        <dbReference type="ChEBI" id="CHEBI:24875"/>
        <label>2</label>
    </ligand>
</feature>
<feature type="binding site" evidence="7">
    <location>
        <position position="44"/>
    </location>
    <ligand>
        <name>Fe cation</name>
        <dbReference type="ChEBI" id="CHEBI:24875"/>
        <label>1</label>
    </ligand>
</feature>
<evidence type="ECO:0000256" key="1">
    <source>
        <dbReference type="ARBA" id="ARBA00000032"/>
    </source>
</evidence>
<evidence type="ECO:0000259" key="10">
    <source>
        <dbReference type="Pfam" id="PF00149"/>
    </source>
</evidence>
<dbReference type="AlphaFoldDB" id="A0A7M7N6Q7"/>
<evidence type="ECO:0000256" key="8">
    <source>
        <dbReference type="PIRSR" id="PIRSR000898-2"/>
    </source>
</evidence>
<dbReference type="PIRSF" id="PIRSF000898">
    <property type="entry name" value="Acid_Ptase_5"/>
    <property type="match status" value="1"/>
</dbReference>
<dbReference type="Proteomes" id="UP000007110">
    <property type="component" value="Unassembled WGS sequence"/>
</dbReference>
<dbReference type="GeneID" id="579390"/>
<dbReference type="InterPro" id="IPR004843">
    <property type="entry name" value="Calcineurin-like_PHP"/>
</dbReference>
<evidence type="ECO:0000256" key="3">
    <source>
        <dbReference type="ARBA" id="ARBA00015822"/>
    </source>
</evidence>
<name>A0A7M7N6Q7_STRPU</name>
<dbReference type="GO" id="GO:0008198">
    <property type="term" value="F:ferrous iron binding"/>
    <property type="evidence" value="ECO:0000318"/>
    <property type="project" value="GO_Central"/>
</dbReference>
<dbReference type="Pfam" id="PF00149">
    <property type="entry name" value="Metallophos"/>
    <property type="match status" value="1"/>
</dbReference>
<dbReference type="FunFam" id="3.60.21.10:FF:000062">
    <property type="entry name" value="Tartrate-resistant acid phosphatase type 5"/>
    <property type="match status" value="1"/>
</dbReference>
<sequence>MGAITVTASLHISCIFLVFAFLQQGSFAVYLGQNDSLNFMVLADWGGQSTSPFVTPCEVNVAKQMGILASSYESQFVLALGDNFYYFGVSSVDDPRFNETFEDVFTADSLQVPWYLVAGNHDWHGSVQAQIDYSKVSKRWNFPSFYYTLRYQIPSSQETVTFIMIDTVMLCGNTDDSDVLQQPTKPKDLLMVTEQFAWIEDQLKATMNDTYVIVAGHYPVWSIAEHGPTDCLVNGLRPMLIKYNVSAYFSGHDHNLQHIKEDNSSVEYFVIGSAHVVDSSVAHKADVPAPWVKFHYADQASLGGFSYMEATPSGMDFTFADGRAGKSLYHATIKPRM</sequence>
<dbReference type="GO" id="GO:0045453">
    <property type="term" value="P:bone resorption"/>
    <property type="evidence" value="ECO:0000318"/>
    <property type="project" value="GO_Central"/>
</dbReference>
<keyword evidence="4 9" id="KW-0732">Signal</keyword>
<keyword evidence="8" id="KW-1015">Disulfide bond</keyword>
<reference evidence="11" key="2">
    <citation type="submission" date="2021-01" db="UniProtKB">
        <authorList>
            <consortium name="EnsemblMetazoa"/>
        </authorList>
    </citation>
    <scope>IDENTIFICATION</scope>
</reference>
<keyword evidence="12" id="KW-1185">Reference proteome</keyword>
<proteinExistence type="predicted"/>
<dbReference type="CTD" id="54"/>
<dbReference type="PANTHER" id="PTHR10161:SF14">
    <property type="entry name" value="TARTRATE-RESISTANT ACID PHOSPHATASE TYPE 5"/>
    <property type="match status" value="1"/>
</dbReference>
<feature type="binding site" evidence="7">
    <location>
        <position position="252"/>
    </location>
    <ligand>
        <name>Fe cation</name>
        <dbReference type="ChEBI" id="CHEBI:24875"/>
        <label>2</label>
    </ligand>
</feature>
<feature type="signal peptide" evidence="9">
    <location>
        <begin position="1"/>
        <end position="28"/>
    </location>
</feature>
<feature type="domain" description="Calcineurin-like phosphoesterase" evidence="10">
    <location>
        <begin position="39"/>
        <end position="255"/>
    </location>
</feature>
<evidence type="ECO:0000256" key="2">
    <source>
        <dbReference type="ARBA" id="ARBA00012646"/>
    </source>
</evidence>
<evidence type="ECO:0000256" key="5">
    <source>
        <dbReference type="ARBA" id="ARBA00022801"/>
    </source>
</evidence>
<feature type="binding site" evidence="7">
    <location>
        <position position="217"/>
    </location>
    <ligand>
        <name>Fe cation</name>
        <dbReference type="ChEBI" id="CHEBI:24875"/>
        <label>2</label>
    </ligand>
</feature>
<dbReference type="KEGG" id="spu:579390"/>
<feature type="chain" id="PRO_5029839638" description="Tartrate-resistant acid phosphatase type 5" evidence="9">
    <location>
        <begin position="29"/>
        <end position="337"/>
    </location>
</feature>
<dbReference type="FunCoup" id="A0A7M7N6Q7">
    <property type="interactions" value="209"/>
</dbReference>
<evidence type="ECO:0000313" key="11">
    <source>
        <dbReference type="EnsemblMetazoa" id="XP_030831828"/>
    </source>
</evidence>